<accession>A0A1H1WC91</accession>
<dbReference type="GO" id="GO:0016740">
    <property type="term" value="F:transferase activity"/>
    <property type="evidence" value="ECO:0007669"/>
    <property type="project" value="UniProtKB-KW"/>
</dbReference>
<dbReference type="RefSeq" id="WP_091526845.1">
    <property type="nucleotide sequence ID" value="NZ_LT629772.1"/>
</dbReference>
<evidence type="ECO:0000313" key="3">
    <source>
        <dbReference type="EMBL" id="SDS94592.1"/>
    </source>
</evidence>
<name>A0A1H1WC91_9ACTN</name>
<dbReference type="Gene3D" id="3.40.630.30">
    <property type="match status" value="1"/>
</dbReference>
<proteinExistence type="predicted"/>
<dbReference type="SUPFAM" id="SSF55729">
    <property type="entry name" value="Acyl-CoA N-acyltransferases (Nat)"/>
    <property type="match status" value="1"/>
</dbReference>
<dbReference type="AlphaFoldDB" id="A0A1H1WC91"/>
<dbReference type="Proteomes" id="UP000199103">
    <property type="component" value="Chromosome I"/>
</dbReference>
<evidence type="ECO:0000256" key="1">
    <source>
        <dbReference type="SAM" id="MobiDB-lite"/>
    </source>
</evidence>
<keyword evidence="3" id="KW-0808">Transferase</keyword>
<reference evidence="3 4" key="1">
    <citation type="submission" date="2016-10" db="EMBL/GenBank/DDBJ databases">
        <authorList>
            <person name="de Groot N.N."/>
        </authorList>
    </citation>
    <scope>NUCLEOTIDE SEQUENCE [LARGE SCALE GENOMIC DNA]</scope>
    <source>
        <strain evidence="3 4">DSM 21800</strain>
    </source>
</reference>
<dbReference type="EMBL" id="LT629772">
    <property type="protein sequence ID" value="SDS94592.1"/>
    <property type="molecule type" value="Genomic_DNA"/>
</dbReference>
<feature type="region of interest" description="Disordered" evidence="1">
    <location>
        <begin position="1"/>
        <end position="28"/>
    </location>
</feature>
<feature type="domain" description="BioF2-like acetyltransferase" evidence="2">
    <location>
        <begin position="210"/>
        <end position="356"/>
    </location>
</feature>
<organism evidence="3 4">
    <name type="scientific">Microlunatus soli</name>
    <dbReference type="NCBI Taxonomy" id="630515"/>
    <lineage>
        <taxon>Bacteria</taxon>
        <taxon>Bacillati</taxon>
        <taxon>Actinomycetota</taxon>
        <taxon>Actinomycetes</taxon>
        <taxon>Propionibacteriales</taxon>
        <taxon>Propionibacteriaceae</taxon>
        <taxon>Microlunatus</taxon>
    </lineage>
</organism>
<evidence type="ECO:0000313" key="4">
    <source>
        <dbReference type="Proteomes" id="UP000199103"/>
    </source>
</evidence>
<evidence type="ECO:0000259" key="2">
    <source>
        <dbReference type="Pfam" id="PF13480"/>
    </source>
</evidence>
<sequence length="414" mass="45715">MRTSAASTPPPVPAEGSTVDDQQRPGPDGVQLVSLAQLAGPERQAWDDLFTSQRGLVNPFAAPEWVQRWYEVFTEPEDRVLFVKRDGGRLTAVAPFFRSRVRAGGVVLARRLQLAGAGQGGSLLELPQILAAPDQQRSAVRDIVAAVLAADVGADWTETAITGQQGWFEPQWVVGTRKPVAFHRPQLGRACVIIPLRESWELTKAGLKRNVKESLRRSRNRLAKDGRPWAVRQYTEDLDLAVVNRFLALHRNRADSEQSRNRHPDAFAERSRRELLRMLLPELGRRGRARILELELGGRVVAAQLVLHAPGTSYIHSSGFVPDVWDLGPVTFLQGEAIADAADRGDRWINLSPGPNVAKLRWSEQLDVHQDFAFGTGGRMLRWRYGVFAAAQTQAQVNHAMALAGAAPRAVTGK</sequence>
<dbReference type="Pfam" id="PF13480">
    <property type="entry name" value="Acetyltransf_6"/>
    <property type="match status" value="1"/>
</dbReference>
<protein>
    <submittedName>
        <fullName evidence="3">Acetyltransferase involved in cellulose biosynthesis, CelD/BcsL family</fullName>
    </submittedName>
</protein>
<dbReference type="InterPro" id="IPR038740">
    <property type="entry name" value="BioF2-like_GNAT_dom"/>
</dbReference>
<keyword evidence="4" id="KW-1185">Reference proteome</keyword>
<dbReference type="STRING" id="630515.SAMN04489812_3583"/>
<dbReference type="OrthoDB" id="9808976at2"/>
<gene>
    <name evidence="3" type="ORF">SAMN04489812_3583</name>
</gene>
<dbReference type="InterPro" id="IPR016181">
    <property type="entry name" value="Acyl_CoA_acyltransferase"/>
</dbReference>